<dbReference type="EMBL" id="JBHSLV010000019">
    <property type="protein sequence ID" value="MFC5393077.1"/>
    <property type="molecule type" value="Genomic_DNA"/>
</dbReference>
<dbReference type="Pfam" id="PF05954">
    <property type="entry name" value="Phage_GPD"/>
    <property type="match status" value="1"/>
</dbReference>
<keyword evidence="2" id="KW-1185">Reference proteome</keyword>
<organism evidence="1 2">
    <name type="scientific">Bosea vestrisii</name>
    <dbReference type="NCBI Taxonomy" id="151416"/>
    <lineage>
        <taxon>Bacteria</taxon>
        <taxon>Pseudomonadati</taxon>
        <taxon>Pseudomonadota</taxon>
        <taxon>Alphaproteobacteria</taxon>
        <taxon>Hyphomicrobiales</taxon>
        <taxon>Boseaceae</taxon>
        <taxon>Bosea</taxon>
    </lineage>
</organism>
<evidence type="ECO:0000313" key="2">
    <source>
        <dbReference type="Proteomes" id="UP001596104"/>
    </source>
</evidence>
<proteinExistence type="predicted"/>
<name>A0ABW0H9M5_9HYPH</name>
<evidence type="ECO:0000313" key="1">
    <source>
        <dbReference type="EMBL" id="MFC5393077.1"/>
    </source>
</evidence>
<reference evidence="2" key="1">
    <citation type="journal article" date="2019" name="Int. J. Syst. Evol. Microbiol.">
        <title>The Global Catalogue of Microorganisms (GCM) 10K type strain sequencing project: providing services to taxonomists for standard genome sequencing and annotation.</title>
        <authorList>
            <consortium name="The Broad Institute Genomics Platform"/>
            <consortium name="The Broad Institute Genome Sequencing Center for Infectious Disease"/>
            <person name="Wu L."/>
            <person name="Ma J."/>
        </authorList>
    </citation>
    <scope>NUCLEOTIDE SEQUENCE [LARGE SCALE GENOMIC DNA]</scope>
    <source>
        <strain evidence="2">CGMCC 1.16326</strain>
    </source>
</reference>
<sequence>MVDIPVPRAAPLDLGKPVARLFYNGIPLWDAISSQVISLTFTDNIEGKADEIQLDVHNQTGEWFENWRPEHGDIVEGSFGYLGGVMVPIGTFYVDKPCAKGGRGGDTFSTSGQSAPVTKAARTEKTKSFEKQKLGDVVKKVAKDLGMEVEGEAPDVYFDNLRQRRETDLAFLKRLAKDYGAYFVVKGKKIIFIDRKKVDEREPIRTLTRGAREIISYTLNYEAAKTYSKAKVSYYDGNTKKKIEAEVEDKDVKTGDTLKIDDKVENEGQAKALAKSRLDDANKKQWTANFTVVGDPLLLAGQPIALAGYGAWDRKYMIQKARHQLTRSGLTTAIEIAGVRK</sequence>
<gene>
    <name evidence="1" type="ORF">ACFPPC_10580</name>
</gene>
<dbReference type="SUPFAM" id="SSF69279">
    <property type="entry name" value="Phage tail proteins"/>
    <property type="match status" value="1"/>
</dbReference>
<dbReference type="Proteomes" id="UP001596104">
    <property type="component" value="Unassembled WGS sequence"/>
</dbReference>
<protein>
    <submittedName>
        <fullName evidence="1">Phage late control D family protein</fullName>
    </submittedName>
</protein>
<dbReference type="Gene3D" id="3.55.50.10">
    <property type="entry name" value="Baseplate protein-like domains"/>
    <property type="match status" value="1"/>
</dbReference>
<comment type="caution">
    <text evidence="1">The sequence shown here is derived from an EMBL/GenBank/DDBJ whole genome shotgun (WGS) entry which is preliminary data.</text>
</comment>
<dbReference type="RefSeq" id="WP_377008000.1">
    <property type="nucleotide sequence ID" value="NZ_JBHSLV010000019.1"/>
</dbReference>
<accession>A0ABW0H9M5</accession>